<keyword evidence="5" id="KW-1133">Transmembrane helix</keyword>
<dbReference type="EMBL" id="QGNW01001539">
    <property type="protein sequence ID" value="RVW37457.1"/>
    <property type="molecule type" value="Genomic_DNA"/>
</dbReference>
<dbReference type="InterPro" id="IPR015424">
    <property type="entry name" value="PyrdxlP-dep_Trfase"/>
</dbReference>
<dbReference type="Proteomes" id="UP000288805">
    <property type="component" value="Unassembled WGS sequence"/>
</dbReference>
<dbReference type="InterPro" id="IPR015422">
    <property type="entry name" value="PyrdxlP-dep_Trfase_small"/>
</dbReference>
<feature type="domain" description="Alliinase C-terminal" evidence="6">
    <location>
        <begin position="167"/>
        <end position="359"/>
    </location>
</feature>
<evidence type="ECO:0000256" key="3">
    <source>
        <dbReference type="ARBA" id="ARBA00022576"/>
    </source>
</evidence>
<accession>A0A438DPQ0</accession>
<keyword evidence="7" id="KW-0808">Transferase</keyword>
<keyword evidence="3 7" id="KW-0032">Aminotransferase</keyword>
<feature type="transmembrane region" description="Helical" evidence="5">
    <location>
        <begin position="12"/>
        <end position="43"/>
    </location>
</feature>
<comment type="caution">
    <text evidence="7">The sequence shown here is derived from an EMBL/GenBank/DDBJ whole genome shotgun (WGS) entry which is preliminary data.</text>
</comment>
<feature type="domain" description="Alliinase C-terminal" evidence="6">
    <location>
        <begin position="54"/>
        <end position="87"/>
    </location>
</feature>
<dbReference type="InterPro" id="IPR037029">
    <property type="entry name" value="Alliinase_N_sf"/>
</dbReference>
<dbReference type="InterPro" id="IPR006948">
    <property type="entry name" value="Alliinase_C"/>
</dbReference>
<evidence type="ECO:0000256" key="4">
    <source>
        <dbReference type="ARBA" id="ARBA00022898"/>
    </source>
</evidence>
<dbReference type="Gene3D" id="3.90.1150.10">
    <property type="entry name" value="Aspartate Aminotransferase, domain 1"/>
    <property type="match status" value="1"/>
</dbReference>
<dbReference type="AlphaFoldDB" id="A0A438DPQ0"/>
<dbReference type="Gene3D" id="3.40.640.10">
    <property type="entry name" value="Type I PLP-dependent aspartate aminotransferase-like (Major domain)"/>
    <property type="match status" value="1"/>
</dbReference>
<evidence type="ECO:0000313" key="7">
    <source>
        <dbReference type="EMBL" id="RVW37457.1"/>
    </source>
</evidence>
<dbReference type="Gene3D" id="2.10.25.30">
    <property type="entry name" value="EGF-like, alliinase"/>
    <property type="match status" value="1"/>
</dbReference>
<dbReference type="InterPro" id="IPR015421">
    <property type="entry name" value="PyrdxlP-dep_Trfase_major"/>
</dbReference>
<sequence>MLRAMEEHTRMVWLLMEALFVSAIPALKALIALSFHLIVLQMLKEQHLVTCSCSGDPLFLEPFWMQHAASSAVVVMGWHRMSYSYSDRSTISPRTRQAHPQATCSCWKRKHNRQISSFLGPALPSSSMLQFMPFLPTTHPNQPKLLLQSLTTRLTSHKRNSSILCIFIFEGDASMYMNSSTSNTTSTFIEFVTSPNNPDGKLSKAVLRGPNVKAIYDRAYYWPHFTPIPAPADDDLICLPFPSLLVMLGVDSGNDKLHCCYYFYRWALVKEKDVFEAMTTYMSRNTEGVSRDSQLRALKLLKVVMEGSGREIFEFSSKTMKDRWDQLNKTLSVSKHFSLQEIAPQHCTFFQQVKTPSPGQYEILSSFIFLGTILSDSHKILFSLAVLSVILLFGTELL</sequence>
<protein>
    <submittedName>
        <fullName evidence="7">Tryptophan aminotransferase-related protein 3</fullName>
    </submittedName>
</protein>
<comment type="cofactor">
    <cofactor evidence="1">
        <name>pyridoxal 5'-phosphate</name>
        <dbReference type="ChEBI" id="CHEBI:597326"/>
    </cofactor>
</comment>
<evidence type="ECO:0000259" key="6">
    <source>
        <dbReference type="Pfam" id="PF04864"/>
    </source>
</evidence>
<dbReference type="PANTHER" id="PTHR43795:SF20">
    <property type="entry name" value="TRYPTOPHAN AMINOTRANSFERASE-RELATED PROTEIN 3"/>
    <property type="match status" value="1"/>
</dbReference>
<keyword evidence="4" id="KW-0663">Pyridoxal phosphate</keyword>
<evidence type="ECO:0000256" key="5">
    <source>
        <dbReference type="SAM" id="Phobius"/>
    </source>
</evidence>
<evidence type="ECO:0000256" key="2">
    <source>
        <dbReference type="ARBA" id="ARBA00006312"/>
    </source>
</evidence>
<dbReference type="PANTHER" id="PTHR43795">
    <property type="entry name" value="BIFUNCTIONAL ASPARTATE AMINOTRANSFERASE AND GLUTAMATE/ASPARTATE-PREPHENATE AMINOTRANSFERASE-RELATED"/>
    <property type="match status" value="1"/>
</dbReference>
<keyword evidence="5" id="KW-0812">Transmembrane</keyword>
<evidence type="ECO:0000313" key="8">
    <source>
        <dbReference type="Proteomes" id="UP000288805"/>
    </source>
</evidence>
<dbReference type="GO" id="GO:0008483">
    <property type="term" value="F:transaminase activity"/>
    <property type="evidence" value="ECO:0007669"/>
    <property type="project" value="UniProtKB-KW"/>
</dbReference>
<dbReference type="Pfam" id="PF04864">
    <property type="entry name" value="Alliinase_C"/>
    <property type="match status" value="2"/>
</dbReference>
<comment type="similarity">
    <text evidence="2">Belongs to the alliinase family.</text>
</comment>
<name>A0A438DPQ0_VITVI</name>
<dbReference type="GO" id="GO:0016846">
    <property type="term" value="F:carbon-sulfur lyase activity"/>
    <property type="evidence" value="ECO:0007669"/>
    <property type="project" value="InterPro"/>
</dbReference>
<keyword evidence="5" id="KW-0472">Membrane</keyword>
<dbReference type="InterPro" id="IPR050478">
    <property type="entry name" value="Ethylene_sulfur-biosynth"/>
</dbReference>
<dbReference type="SUPFAM" id="SSF53383">
    <property type="entry name" value="PLP-dependent transferases"/>
    <property type="match status" value="2"/>
</dbReference>
<evidence type="ECO:0000256" key="1">
    <source>
        <dbReference type="ARBA" id="ARBA00001933"/>
    </source>
</evidence>
<gene>
    <name evidence="7" type="primary">TAR3_2</name>
    <name evidence="7" type="ORF">CK203_081665</name>
</gene>
<proteinExistence type="inferred from homology"/>
<reference evidence="7 8" key="1">
    <citation type="journal article" date="2018" name="PLoS Genet.">
        <title>Population sequencing reveals clonal diversity and ancestral inbreeding in the grapevine cultivar Chardonnay.</title>
        <authorList>
            <person name="Roach M.J."/>
            <person name="Johnson D.L."/>
            <person name="Bohlmann J."/>
            <person name="van Vuuren H.J."/>
            <person name="Jones S.J."/>
            <person name="Pretorius I.S."/>
            <person name="Schmidt S.A."/>
            <person name="Borneman A.R."/>
        </authorList>
    </citation>
    <scope>NUCLEOTIDE SEQUENCE [LARGE SCALE GENOMIC DNA]</scope>
    <source>
        <strain evidence="8">cv. Chardonnay</strain>
        <tissue evidence="7">Leaf</tissue>
    </source>
</reference>
<organism evidence="7 8">
    <name type="scientific">Vitis vinifera</name>
    <name type="common">Grape</name>
    <dbReference type="NCBI Taxonomy" id="29760"/>
    <lineage>
        <taxon>Eukaryota</taxon>
        <taxon>Viridiplantae</taxon>
        <taxon>Streptophyta</taxon>
        <taxon>Embryophyta</taxon>
        <taxon>Tracheophyta</taxon>
        <taxon>Spermatophyta</taxon>
        <taxon>Magnoliopsida</taxon>
        <taxon>eudicotyledons</taxon>
        <taxon>Gunneridae</taxon>
        <taxon>Pentapetalae</taxon>
        <taxon>rosids</taxon>
        <taxon>Vitales</taxon>
        <taxon>Vitaceae</taxon>
        <taxon>Viteae</taxon>
        <taxon>Vitis</taxon>
    </lineage>
</organism>